<proteinExistence type="predicted"/>
<dbReference type="InterPro" id="IPR000297">
    <property type="entry name" value="PPIase_PpiC"/>
</dbReference>
<dbReference type="Proteomes" id="UP000094578">
    <property type="component" value="Unassembled WGS sequence"/>
</dbReference>
<evidence type="ECO:0000313" key="10">
    <source>
        <dbReference type="Proteomes" id="UP000094578"/>
    </source>
</evidence>
<keyword evidence="7" id="KW-0812">Transmembrane</keyword>
<feature type="domain" description="PpiC" evidence="8">
    <location>
        <begin position="161"/>
        <end position="253"/>
    </location>
</feature>
<evidence type="ECO:0000313" key="9">
    <source>
        <dbReference type="EMBL" id="ODP30001.1"/>
    </source>
</evidence>
<keyword evidence="4 6" id="KW-0697">Rotamase</keyword>
<dbReference type="PANTHER" id="PTHR47245">
    <property type="entry name" value="PEPTIDYLPROLYL ISOMERASE"/>
    <property type="match status" value="1"/>
</dbReference>
<evidence type="ECO:0000256" key="3">
    <source>
        <dbReference type="ARBA" id="ARBA00022729"/>
    </source>
</evidence>
<evidence type="ECO:0000256" key="1">
    <source>
        <dbReference type="ARBA" id="ARBA00000971"/>
    </source>
</evidence>
<keyword evidence="7" id="KW-1133">Transmembrane helix</keyword>
<sequence length="302" mass="33921">MTRGRSPVWTAVLVLLSVIIMLLGAFWVIRAVQHSSSSTVAMVGNESISEQEWVNELKRRYGKEILTQMLNHQAVKLEVQVRHIAVTEEEIQDDLAERISGYSSPADFYQEMNTQFGLSADDLRQESEYQIELEKIATADIKITDAEVDAYLKQYEQSMQKHQFDLAWIELDTEESAQQAIERIDQGEVFSSVAQSMSVDTFSAPQGGALGWIDQDDPFQPPELLKAIQDMQAGDVVGPITLSTGHYAIVQVTDIRPAPSAKQSMSRETARRKIALGQAKPLNEIEQQLREKYNAYILSVAE</sequence>
<gene>
    <name evidence="9" type="ORF">PTI45_00620</name>
</gene>
<evidence type="ECO:0000256" key="4">
    <source>
        <dbReference type="ARBA" id="ARBA00023110"/>
    </source>
</evidence>
<dbReference type="PROSITE" id="PS01096">
    <property type="entry name" value="PPIC_PPIASE_1"/>
    <property type="match status" value="1"/>
</dbReference>
<reference evidence="9 10" key="1">
    <citation type="submission" date="2016-08" db="EMBL/GenBank/DDBJ databases">
        <title>Genome sequencing of Paenibacillus sp. TI45-13ar, isolated from Korean traditional nuruk.</title>
        <authorList>
            <person name="Kim S.-J."/>
        </authorList>
    </citation>
    <scope>NUCLEOTIDE SEQUENCE [LARGE SCALE GENOMIC DNA]</scope>
    <source>
        <strain evidence="9 10">TI45-13ar</strain>
    </source>
</reference>
<dbReference type="AlphaFoldDB" id="A0A1E3L8U9"/>
<keyword evidence="3" id="KW-0732">Signal</keyword>
<evidence type="ECO:0000256" key="2">
    <source>
        <dbReference type="ARBA" id="ARBA00013194"/>
    </source>
</evidence>
<protein>
    <recommendedName>
        <fullName evidence="2">peptidylprolyl isomerase</fullName>
        <ecNumber evidence="2">5.2.1.8</ecNumber>
    </recommendedName>
</protein>
<accession>A0A1E3L8U9</accession>
<dbReference type="GO" id="GO:0003755">
    <property type="term" value="F:peptidyl-prolyl cis-trans isomerase activity"/>
    <property type="evidence" value="ECO:0007669"/>
    <property type="project" value="UniProtKB-KW"/>
</dbReference>
<dbReference type="Gene3D" id="3.10.50.40">
    <property type="match status" value="1"/>
</dbReference>
<dbReference type="STRING" id="1886670.PTI45_00620"/>
<dbReference type="SUPFAM" id="SSF109998">
    <property type="entry name" value="Triger factor/SurA peptide-binding domain-like"/>
    <property type="match status" value="1"/>
</dbReference>
<name>A0A1E3L8U9_9BACL</name>
<dbReference type="PANTHER" id="PTHR47245:SF1">
    <property type="entry name" value="FOLDASE PROTEIN PRSA"/>
    <property type="match status" value="1"/>
</dbReference>
<evidence type="ECO:0000256" key="7">
    <source>
        <dbReference type="SAM" id="Phobius"/>
    </source>
</evidence>
<keyword evidence="5 6" id="KW-0413">Isomerase</keyword>
<dbReference type="Gene3D" id="1.10.4030.10">
    <property type="entry name" value="Porin chaperone SurA, peptide-binding domain"/>
    <property type="match status" value="1"/>
</dbReference>
<keyword evidence="7" id="KW-0472">Membrane</keyword>
<dbReference type="Pfam" id="PF13145">
    <property type="entry name" value="Rotamase_2"/>
    <property type="match status" value="1"/>
</dbReference>
<feature type="transmembrane region" description="Helical" evidence="7">
    <location>
        <begin position="7"/>
        <end position="29"/>
    </location>
</feature>
<dbReference type="InterPro" id="IPR050245">
    <property type="entry name" value="PrsA_foldase"/>
</dbReference>
<dbReference type="InterPro" id="IPR023058">
    <property type="entry name" value="PPIase_PpiC_CS"/>
</dbReference>
<dbReference type="PROSITE" id="PS50198">
    <property type="entry name" value="PPIC_PPIASE_2"/>
    <property type="match status" value="1"/>
</dbReference>
<dbReference type="SUPFAM" id="SSF54534">
    <property type="entry name" value="FKBP-like"/>
    <property type="match status" value="1"/>
</dbReference>
<dbReference type="InterPro" id="IPR046357">
    <property type="entry name" value="PPIase_dom_sf"/>
</dbReference>
<keyword evidence="10" id="KW-1185">Reference proteome</keyword>
<evidence type="ECO:0000259" key="8">
    <source>
        <dbReference type="PROSITE" id="PS50198"/>
    </source>
</evidence>
<dbReference type="EMBL" id="MDER01000026">
    <property type="protein sequence ID" value="ODP30001.1"/>
    <property type="molecule type" value="Genomic_DNA"/>
</dbReference>
<comment type="caution">
    <text evidence="9">The sequence shown here is derived from an EMBL/GenBank/DDBJ whole genome shotgun (WGS) entry which is preliminary data.</text>
</comment>
<dbReference type="InterPro" id="IPR027304">
    <property type="entry name" value="Trigger_fact/SurA_dom_sf"/>
</dbReference>
<dbReference type="EC" id="5.2.1.8" evidence="2"/>
<comment type="catalytic activity">
    <reaction evidence="1">
        <text>[protein]-peptidylproline (omega=180) = [protein]-peptidylproline (omega=0)</text>
        <dbReference type="Rhea" id="RHEA:16237"/>
        <dbReference type="Rhea" id="RHEA-COMP:10747"/>
        <dbReference type="Rhea" id="RHEA-COMP:10748"/>
        <dbReference type="ChEBI" id="CHEBI:83833"/>
        <dbReference type="ChEBI" id="CHEBI:83834"/>
        <dbReference type="EC" id="5.2.1.8"/>
    </reaction>
</comment>
<evidence type="ECO:0000256" key="5">
    <source>
        <dbReference type="ARBA" id="ARBA00023235"/>
    </source>
</evidence>
<organism evidence="9 10">
    <name type="scientific">Paenibacillus nuruki</name>
    <dbReference type="NCBI Taxonomy" id="1886670"/>
    <lineage>
        <taxon>Bacteria</taxon>
        <taxon>Bacillati</taxon>
        <taxon>Bacillota</taxon>
        <taxon>Bacilli</taxon>
        <taxon>Bacillales</taxon>
        <taxon>Paenibacillaceae</taxon>
        <taxon>Paenibacillus</taxon>
    </lineage>
</organism>
<evidence type="ECO:0000256" key="6">
    <source>
        <dbReference type="PROSITE-ProRule" id="PRU00278"/>
    </source>
</evidence>
<dbReference type="RefSeq" id="WP_069326089.1">
    <property type="nucleotide sequence ID" value="NZ_MDER01000026.1"/>
</dbReference>